<dbReference type="AlphaFoldDB" id="A0A9N9ZEZ5"/>
<accession>A0A9N9ZEZ5</accession>
<evidence type="ECO:0000256" key="1">
    <source>
        <dbReference type="SAM" id="MobiDB-lite"/>
    </source>
</evidence>
<protein>
    <submittedName>
        <fullName evidence="2">Uncharacterized protein</fullName>
    </submittedName>
</protein>
<dbReference type="SUPFAM" id="SSF55008">
    <property type="entry name" value="HMA, heavy metal-associated domain"/>
    <property type="match status" value="1"/>
</dbReference>
<name>A0A9N9ZEZ5_9HYPO</name>
<evidence type="ECO:0000313" key="3">
    <source>
        <dbReference type="Proteomes" id="UP000775872"/>
    </source>
</evidence>
<dbReference type="OrthoDB" id="5415126at2759"/>
<keyword evidence="3" id="KW-1185">Reference proteome</keyword>
<feature type="compositionally biased region" description="Basic and acidic residues" evidence="1">
    <location>
        <begin position="45"/>
        <end position="62"/>
    </location>
</feature>
<sequence>MGCDYCVPPDPALEPVAAPIAAPIEETRSCQDSCCDGGDSDAEPLETKDPGQEEPNQEKPDDCCSSGKCADNKAKDDTDAPDCCRGKVGPCCDTSCLDRLAMRECEMSAAPEANAQTKICSGAADGKACSQHSTSTLDRYSATLQALGCICRALIALGQETCCEIRERHSLDGKQCSKKASTRSPLRNSLNSCSGSESVTQDQAAQSCLRLRKGSGESVKFARKSSTVACSGPRCSKDNPAKEPSIKGKCSKSCWMKPAKESLPKTSCADSCCSKAKPIVEAVADIKPSGSCCAKDKVPVKEAPTKSNCPGSCCSDNKPVKAPSVKDNCGQSYCSTDKPTKPPVADTGRLDSCCSETERFEESPPKVGCPGSCCSGDRRVNGNDAKSISADSCYSKVKPVVESLPSGCAGSCCGTDKIAVVKETLDAASAGSCCKPPKQDIVKPPKTSCADSCCSETRPASSQGFCADACYSSTAPDQGLEVEKDPIQTITDIENQGTSREHIVLSISGMTYTSCKIKLNRTLATVPTIQDLKTSLVLSQAEFNIVLRLSSVEEVIKHLERTTEFKCERVQNQGSSLDLIIPDKPSKFISQK</sequence>
<comment type="caution">
    <text evidence="2">The sequence shown here is derived from an EMBL/GenBank/DDBJ whole genome shotgun (WGS) entry which is preliminary data.</text>
</comment>
<proteinExistence type="predicted"/>
<reference evidence="2" key="1">
    <citation type="submission" date="2021-10" db="EMBL/GenBank/DDBJ databases">
        <authorList>
            <person name="Piombo E."/>
        </authorList>
    </citation>
    <scope>NUCLEOTIDE SEQUENCE</scope>
</reference>
<dbReference type="Gene3D" id="3.30.70.100">
    <property type="match status" value="1"/>
</dbReference>
<dbReference type="GO" id="GO:0046872">
    <property type="term" value="F:metal ion binding"/>
    <property type="evidence" value="ECO:0007669"/>
    <property type="project" value="InterPro"/>
</dbReference>
<organism evidence="2 3">
    <name type="scientific">Clonostachys solani</name>
    <dbReference type="NCBI Taxonomy" id="160281"/>
    <lineage>
        <taxon>Eukaryota</taxon>
        <taxon>Fungi</taxon>
        <taxon>Dikarya</taxon>
        <taxon>Ascomycota</taxon>
        <taxon>Pezizomycotina</taxon>
        <taxon>Sordariomycetes</taxon>
        <taxon>Hypocreomycetidae</taxon>
        <taxon>Hypocreales</taxon>
        <taxon>Bionectriaceae</taxon>
        <taxon>Clonostachys</taxon>
    </lineage>
</organism>
<dbReference type="InterPro" id="IPR036163">
    <property type="entry name" value="HMA_dom_sf"/>
</dbReference>
<dbReference type="Proteomes" id="UP000775872">
    <property type="component" value="Unassembled WGS sequence"/>
</dbReference>
<feature type="region of interest" description="Disordered" evidence="1">
    <location>
        <begin position="29"/>
        <end position="66"/>
    </location>
</feature>
<gene>
    <name evidence="2" type="ORF">CSOL1703_00015141</name>
</gene>
<evidence type="ECO:0000313" key="2">
    <source>
        <dbReference type="EMBL" id="CAH0053954.1"/>
    </source>
</evidence>
<dbReference type="EMBL" id="CABFOC020000046">
    <property type="protein sequence ID" value="CAH0053954.1"/>
    <property type="molecule type" value="Genomic_DNA"/>
</dbReference>